<proteinExistence type="predicted"/>
<dbReference type="EMBL" id="GBXM01041379">
    <property type="protein sequence ID" value="JAH67198.1"/>
    <property type="molecule type" value="Transcribed_RNA"/>
</dbReference>
<reference evidence="1" key="2">
    <citation type="journal article" date="2015" name="Fish Shellfish Immunol.">
        <title>Early steps in the European eel (Anguilla anguilla)-Vibrio vulnificus interaction in the gills: Role of the RtxA13 toxin.</title>
        <authorList>
            <person name="Callol A."/>
            <person name="Pajuelo D."/>
            <person name="Ebbesson L."/>
            <person name="Teles M."/>
            <person name="MacKenzie S."/>
            <person name="Amaro C."/>
        </authorList>
    </citation>
    <scope>NUCLEOTIDE SEQUENCE</scope>
</reference>
<organism evidence="1">
    <name type="scientific">Anguilla anguilla</name>
    <name type="common">European freshwater eel</name>
    <name type="synonym">Muraena anguilla</name>
    <dbReference type="NCBI Taxonomy" id="7936"/>
    <lineage>
        <taxon>Eukaryota</taxon>
        <taxon>Metazoa</taxon>
        <taxon>Chordata</taxon>
        <taxon>Craniata</taxon>
        <taxon>Vertebrata</taxon>
        <taxon>Euteleostomi</taxon>
        <taxon>Actinopterygii</taxon>
        <taxon>Neopterygii</taxon>
        <taxon>Teleostei</taxon>
        <taxon>Anguilliformes</taxon>
        <taxon>Anguillidae</taxon>
        <taxon>Anguilla</taxon>
    </lineage>
</organism>
<dbReference type="AlphaFoldDB" id="A0A0E9UQF7"/>
<protein>
    <submittedName>
        <fullName evidence="1">Uncharacterized protein</fullName>
    </submittedName>
</protein>
<name>A0A0E9UQF7_ANGAN</name>
<accession>A0A0E9UQF7</accession>
<sequence>MSLCVPACARSSLLFSMLLLRSDYFLL</sequence>
<reference evidence="1" key="1">
    <citation type="submission" date="2014-11" db="EMBL/GenBank/DDBJ databases">
        <authorList>
            <person name="Amaro Gonzalez C."/>
        </authorList>
    </citation>
    <scope>NUCLEOTIDE SEQUENCE</scope>
</reference>
<evidence type="ECO:0000313" key="1">
    <source>
        <dbReference type="EMBL" id="JAH67198.1"/>
    </source>
</evidence>